<feature type="non-terminal residue" evidence="2">
    <location>
        <position position="264"/>
    </location>
</feature>
<feature type="transmembrane region" description="Helical" evidence="1">
    <location>
        <begin position="30"/>
        <end position="50"/>
    </location>
</feature>
<gene>
    <name evidence="2" type="ORF">FA15DRAFT_578656</name>
</gene>
<organism evidence="2 3">
    <name type="scientific">Coprinopsis marcescibilis</name>
    <name type="common">Agaric fungus</name>
    <name type="synonym">Psathyrella marcescibilis</name>
    <dbReference type="NCBI Taxonomy" id="230819"/>
    <lineage>
        <taxon>Eukaryota</taxon>
        <taxon>Fungi</taxon>
        <taxon>Dikarya</taxon>
        <taxon>Basidiomycota</taxon>
        <taxon>Agaricomycotina</taxon>
        <taxon>Agaricomycetes</taxon>
        <taxon>Agaricomycetidae</taxon>
        <taxon>Agaricales</taxon>
        <taxon>Agaricineae</taxon>
        <taxon>Psathyrellaceae</taxon>
        <taxon>Coprinopsis</taxon>
    </lineage>
</organism>
<keyword evidence="1" id="KW-0812">Transmembrane</keyword>
<evidence type="ECO:0000313" key="2">
    <source>
        <dbReference type="EMBL" id="TFK22955.1"/>
    </source>
</evidence>
<dbReference type="EMBL" id="ML210228">
    <property type="protein sequence ID" value="TFK22955.1"/>
    <property type="molecule type" value="Genomic_DNA"/>
</dbReference>
<evidence type="ECO:0000256" key="1">
    <source>
        <dbReference type="SAM" id="Phobius"/>
    </source>
</evidence>
<feature type="transmembrane region" description="Helical" evidence="1">
    <location>
        <begin position="78"/>
        <end position="97"/>
    </location>
</feature>
<feature type="transmembrane region" description="Helical" evidence="1">
    <location>
        <begin position="109"/>
        <end position="128"/>
    </location>
</feature>
<reference evidence="2 3" key="1">
    <citation type="journal article" date="2019" name="Nat. Ecol. Evol.">
        <title>Megaphylogeny resolves global patterns of mushroom evolution.</title>
        <authorList>
            <person name="Varga T."/>
            <person name="Krizsan K."/>
            <person name="Foldi C."/>
            <person name="Dima B."/>
            <person name="Sanchez-Garcia M."/>
            <person name="Sanchez-Ramirez S."/>
            <person name="Szollosi G.J."/>
            <person name="Szarkandi J.G."/>
            <person name="Papp V."/>
            <person name="Albert L."/>
            <person name="Andreopoulos W."/>
            <person name="Angelini C."/>
            <person name="Antonin V."/>
            <person name="Barry K.W."/>
            <person name="Bougher N.L."/>
            <person name="Buchanan P."/>
            <person name="Buyck B."/>
            <person name="Bense V."/>
            <person name="Catcheside P."/>
            <person name="Chovatia M."/>
            <person name="Cooper J."/>
            <person name="Damon W."/>
            <person name="Desjardin D."/>
            <person name="Finy P."/>
            <person name="Geml J."/>
            <person name="Haridas S."/>
            <person name="Hughes K."/>
            <person name="Justo A."/>
            <person name="Karasinski D."/>
            <person name="Kautmanova I."/>
            <person name="Kiss B."/>
            <person name="Kocsube S."/>
            <person name="Kotiranta H."/>
            <person name="LaButti K.M."/>
            <person name="Lechner B.E."/>
            <person name="Liimatainen K."/>
            <person name="Lipzen A."/>
            <person name="Lukacs Z."/>
            <person name="Mihaltcheva S."/>
            <person name="Morgado L.N."/>
            <person name="Niskanen T."/>
            <person name="Noordeloos M.E."/>
            <person name="Ohm R.A."/>
            <person name="Ortiz-Santana B."/>
            <person name="Ovrebo C."/>
            <person name="Racz N."/>
            <person name="Riley R."/>
            <person name="Savchenko A."/>
            <person name="Shiryaev A."/>
            <person name="Soop K."/>
            <person name="Spirin V."/>
            <person name="Szebenyi C."/>
            <person name="Tomsovsky M."/>
            <person name="Tulloss R.E."/>
            <person name="Uehling J."/>
            <person name="Grigoriev I.V."/>
            <person name="Vagvolgyi C."/>
            <person name="Papp T."/>
            <person name="Martin F.M."/>
            <person name="Miettinen O."/>
            <person name="Hibbett D.S."/>
            <person name="Nagy L.G."/>
        </authorList>
    </citation>
    <scope>NUCLEOTIDE SEQUENCE [LARGE SCALE GENOMIC DNA]</scope>
    <source>
        <strain evidence="2 3">CBS 121175</strain>
    </source>
</reference>
<keyword evidence="1" id="KW-0472">Membrane</keyword>
<keyword evidence="1" id="KW-1133">Transmembrane helix</keyword>
<feature type="transmembrane region" description="Helical" evidence="1">
    <location>
        <begin position="221"/>
        <end position="241"/>
    </location>
</feature>
<sequence>VTGLQAFIACYGLSRFLETPKDMRRGRVPYIVVGILIIVIFTLAAALKVYQNFEAILHVSNGLEYILRIEASNDWSDYLATTCYGALLAIGDGLLLYRCYIVLADNRWLVVPPALTFLGTIASVVIQFTSQNSDVELASVIASVCLGAVTNILITTLIGCHLVKAQKHFEAALSGKAFRGYNSVTSILIESAVPLAVSGILYAAVSLAVLRPPVSTEGCPAWYMGLGVASSTIGTLHYALVALSPQMIIFKVTTGRSWTKRPST</sequence>
<name>A0A5C3KRX3_COPMA</name>
<proteinExistence type="predicted"/>
<accession>A0A5C3KRX3</accession>
<evidence type="ECO:0000313" key="3">
    <source>
        <dbReference type="Proteomes" id="UP000307440"/>
    </source>
</evidence>
<feature type="transmembrane region" description="Helical" evidence="1">
    <location>
        <begin position="184"/>
        <end position="209"/>
    </location>
</feature>
<dbReference type="OrthoDB" id="3115880at2759"/>
<keyword evidence="3" id="KW-1185">Reference proteome</keyword>
<dbReference type="Proteomes" id="UP000307440">
    <property type="component" value="Unassembled WGS sequence"/>
</dbReference>
<feature type="transmembrane region" description="Helical" evidence="1">
    <location>
        <begin position="140"/>
        <end position="163"/>
    </location>
</feature>
<dbReference type="AlphaFoldDB" id="A0A5C3KRX3"/>
<protein>
    <submittedName>
        <fullName evidence="2">Uncharacterized protein</fullName>
    </submittedName>
</protein>
<feature type="non-terminal residue" evidence="2">
    <location>
        <position position="1"/>
    </location>
</feature>